<evidence type="ECO:0000256" key="1">
    <source>
        <dbReference type="SAM" id="Coils"/>
    </source>
</evidence>
<accession>A0A9Q4L4Z8</accession>
<dbReference type="EMBL" id="JAMQOT010000015">
    <property type="protein sequence ID" value="MDF9748416.1"/>
    <property type="molecule type" value="Genomic_DNA"/>
</dbReference>
<dbReference type="Proteomes" id="UP001154061">
    <property type="component" value="Unassembled WGS sequence"/>
</dbReference>
<reference evidence="2" key="1">
    <citation type="submission" date="2022-06" db="EMBL/GenBank/DDBJ databases">
        <title>Natrinema sp. a new haloarchaeum isolate from saline soil.</title>
        <authorList>
            <person name="Strakova D."/>
            <person name="Galisteo C."/>
            <person name="Sanchez-Porro C."/>
            <person name="Ventosa A."/>
        </authorList>
    </citation>
    <scope>NUCLEOTIDE SEQUENCE</scope>
    <source>
        <strain evidence="2">S1CR25-10</strain>
    </source>
</reference>
<gene>
    <name evidence="2" type="ORF">NDI89_22895</name>
</gene>
<name>A0A9Q4L4Z8_9EURY</name>
<organism evidence="2 3">
    <name type="scientific">Natrinema salsiterrestre</name>
    <dbReference type="NCBI Taxonomy" id="2950540"/>
    <lineage>
        <taxon>Archaea</taxon>
        <taxon>Methanobacteriati</taxon>
        <taxon>Methanobacteriota</taxon>
        <taxon>Stenosarchaea group</taxon>
        <taxon>Halobacteria</taxon>
        <taxon>Halobacteriales</taxon>
        <taxon>Natrialbaceae</taxon>
        <taxon>Natrinema</taxon>
    </lineage>
</organism>
<proteinExistence type="predicted"/>
<keyword evidence="1" id="KW-0175">Coiled coil</keyword>
<protein>
    <submittedName>
        <fullName evidence="2">Uncharacterized protein</fullName>
    </submittedName>
</protein>
<comment type="caution">
    <text evidence="2">The sequence shown here is derived from an EMBL/GenBank/DDBJ whole genome shotgun (WGS) entry which is preliminary data.</text>
</comment>
<dbReference type="AlphaFoldDB" id="A0A9Q4L4Z8"/>
<keyword evidence="3" id="KW-1185">Reference proteome</keyword>
<feature type="coiled-coil region" evidence="1">
    <location>
        <begin position="7"/>
        <end position="34"/>
    </location>
</feature>
<evidence type="ECO:0000313" key="2">
    <source>
        <dbReference type="EMBL" id="MDF9748416.1"/>
    </source>
</evidence>
<dbReference type="RefSeq" id="WP_277525114.1">
    <property type="nucleotide sequence ID" value="NZ_JAMQOT010000015.1"/>
</dbReference>
<evidence type="ECO:0000313" key="3">
    <source>
        <dbReference type="Proteomes" id="UP001154061"/>
    </source>
</evidence>
<sequence>MTVVTDHEAVAQRAEELEREAAREMRIRAEARAVAGYEPTVEETDGSKIIVADDGSAVATDGGETQPIDVGDHVEDEQNPDATMVVVNLDTLQADAYEMEDGPTVADVNTEYPPDDDVVEVVYPNRKDLTIEGKKKFAFPKSRLEVVHRVHDRDGDDGGEK</sequence>